<organism evidence="1 2">
    <name type="scientific">Marinobacter pelagius</name>
    <dbReference type="NCBI Taxonomy" id="379482"/>
    <lineage>
        <taxon>Bacteria</taxon>
        <taxon>Pseudomonadati</taxon>
        <taxon>Pseudomonadota</taxon>
        <taxon>Gammaproteobacteria</taxon>
        <taxon>Pseudomonadales</taxon>
        <taxon>Marinobacteraceae</taxon>
        <taxon>Marinobacter</taxon>
    </lineage>
</organism>
<accession>A0A366GHR9</accession>
<proteinExistence type="predicted"/>
<dbReference type="EMBL" id="QNRO01000018">
    <property type="protein sequence ID" value="RBP26461.1"/>
    <property type="molecule type" value="Genomic_DNA"/>
</dbReference>
<gene>
    <name evidence="1" type="ORF">DET50_11843</name>
</gene>
<name>A0A366GHR9_9GAMM</name>
<sequence length="64" mass="7375">MSKNFTTYSEEAFLSTRNQLANMGFFFLARLLLISEEKVAVQFLVVEELIPLSGLHVVKRREVI</sequence>
<comment type="caution">
    <text evidence="1">The sequence shown here is derived from an EMBL/GenBank/DDBJ whole genome shotgun (WGS) entry which is preliminary data.</text>
</comment>
<evidence type="ECO:0000313" key="1">
    <source>
        <dbReference type="EMBL" id="RBP26461.1"/>
    </source>
</evidence>
<protein>
    <submittedName>
        <fullName evidence="1">Uncharacterized protein</fullName>
    </submittedName>
</protein>
<dbReference type="AlphaFoldDB" id="A0A366GHR9"/>
<evidence type="ECO:0000313" key="2">
    <source>
        <dbReference type="Proteomes" id="UP000252995"/>
    </source>
</evidence>
<reference evidence="1 2" key="1">
    <citation type="submission" date="2018-06" db="EMBL/GenBank/DDBJ databases">
        <title>Freshwater and sediment microbial communities from various areas in North America, analyzing microbe dynamics in response to fracking.</title>
        <authorList>
            <person name="Lamendella R."/>
        </authorList>
    </citation>
    <scope>NUCLEOTIDE SEQUENCE [LARGE SCALE GENOMIC DNA]</scope>
    <source>
        <strain evidence="1 2">114J</strain>
    </source>
</reference>
<dbReference type="Proteomes" id="UP000252995">
    <property type="component" value="Unassembled WGS sequence"/>
</dbReference>